<feature type="chain" id="PRO_5012963695" evidence="1">
    <location>
        <begin position="25"/>
        <end position="572"/>
    </location>
</feature>
<organism evidence="2 3">
    <name type="scientific">Microbotryum intermedium</name>
    <dbReference type="NCBI Taxonomy" id="269621"/>
    <lineage>
        <taxon>Eukaryota</taxon>
        <taxon>Fungi</taxon>
        <taxon>Dikarya</taxon>
        <taxon>Basidiomycota</taxon>
        <taxon>Pucciniomycotina</taxon>
        <taxon>Microbotryomycetes</taxon>
        <taxon>Microbotryales</taxon>
        <taxon>Microbotryaceae</taxon>
        <taxon>Microbotryum</taxon>
    </lineage>
</organism>
<evidence type="ECO:0000313" key="2">
    <source>
        <dbReference type="EMBL" id="SCV67466.1"/>
    </source>
</evidence>
<dbReference type="EMBL" id="FMSP01000002">
    <property type="protein sequence ID" value="SCV67466.1"/>
    <property type="molecule type" value="Genomic_DNA"/>
</dbReference>
<keyword evidence="3" id="KW-1185">Reference proteome</keyword>
<dbReference type="SUPFAM" id="SSF57184">
    <property type="entry name" value="Growth factor receptor domain"/>
    <property type="match status" value="2"/>
</dbReference>
<reference evidence="3" key="1">
    <citation type="submission" date="2016-09" db="EMBL/GenBank/DDBJ databases">
        <authorList>
            <person name="Jeantristanb JTB J.-T."/>
            <person name="Ricardo R."/>
        </authorList>
    </citation>
    <scope>NUCLEOTIDE SEQUENCE [LARGE SCALE GENOMIC DNA]</scope>
</reference>
<sequence>MHVLRSVTATAVVLLLSFTAAVEAAAIVPQKMAVVRRAASRVTTCRGTGQYFLPQKNVCKPCSWKFPGASVCSATAALRCATGYLSNGLCVMRCPASTFIGNGVCSPCSTTFPGAATCNSNSATKCTIGYLSGGKCSSACPTGFVNAPSTRTCVTCNRFDNLAATCTAGKIARPATRELTPPAPHLNLREEYLSMQLDSAQNSCVPCNSVSDFASTCSSATAVTACITPYMVSSDKRSCVLGSTWSYYLASSIPDVPYDSNVQTPTICGRTAVGEGFQVAIFDTSSLTCFATSTSAASLISNLIWDADSTVFVYGTCKTNNAIARAARARCRDVTLTPTSCTLANRASCLTLSTPCLGSQFRNFNGVCQECDTAYSESRTCDLFNGATSCIDGTFLANGTCISCVAFDPNASECSANGTLGGCNAGWVLSSNTCVVDTSIPSQNAQTVWSFYFNSTIKGLPVVSRNASDQYACADDVFMANYTLGAYDASAKTCWANNATNTLTGSETDSVGASVYLVIPCATTNQTMGEFQQSGAAFPIRAGLDSHFTLSRYPSAASSTDSDCYNIVTDGS</sequence>
<dbReference type="AlphaFoldDB" id="A0A238F8S1"/>
<dbReference type="InterPro" id="IPR009030">
    <property type="entry name" value="Growth_fac_rcpt_cys_sf"/>
</dbReference>
<evidence type="ECO:0000313" key="3">
    <source>
        <dbReference type="Proteomes" id="UP000198372"/>
    </source>
</evidence>
<dbReference type="Proteomes" id="UP000198372">
    <property type="component" value="Unassembled WGS sequence"/>
</dbReference>
<dbReference type="STRING" id="269621.A0A238F8S1"/>
<feature type="signal peptide" evidence="1">
    <location>
        <begin position="1"/>
        <end position="24"/>
    </location>
</feature>
<dbReference type="Gene3D" id="2.10.220.10">
    <property type="entry name" value="Hormone Receptor, Insulin-like Growth Factor Receptor 1, Chain A, domain 2"/>
    <property type="match status" value="1"/>
</dbReference>
<dbReference type="OrthoDB" id="2533337at2759"/>
<keyword evidence="1" id="KW-0732">Signal</keyword>
<name>A0A238F8S1_9BASI</name>
<accession>A0A238F8S1</accession>
<gene>
    <name evidence="2" type="ORF">BQ2448_5077</name>
</gene>
<proteinExistence type="predicted"/>
<protein>
    <submittedName>
        <fullName evidence="2">BQ2448_5077 protein</fullName>
    </submittedName>
</protein>
<evidence type="ECO:0000256" key="1">
    <source>
        <dbReference type="SAM" id="SignalP"/>
    </source>
</evidence>